<keyword evidence="1" id="KW-1133">Transmembrane helix</keyword>
<keyword evidence="1" id="KW-0472">Membrane</keyword>
<dbReference type="SUPFAM" id="SSF48452">
    <property type="entry name" value="TPR-like"/>
    <property type="match status" value="1"/>
</dbReference>
<evidence type="ECO:0000256" key="1">
    <source>
        <dbReference type="SAM" id="Phobius"/>
    </source>
</evidence>
<gene>
    <name evidence="2" type="ORF">WKV44_08245</name>
</gene>
<dbReference type="InterPro" id="IPR011990">
    <property type="entry name" value="TPR-like_helical_dom_sf"/>
</dbReference>
<dbReference type="Proteomes" id="UP001466331">
    <property type="component" value="Unassembled WGS sequence"/>
</dbReference>
<evidence type="ECO:0008006" key="4">
    <source>
        <dbReference type="Google" id="ProtNLM"/>
    </source>
</evidence>
<evidence type="ECO:0000313" key="2">
    <source>
        <dbReference type="EMBL" id="MEM5948533.1"/>
    </source>
</evidence>
<organism evidence="2 3">
    <name type="scientific">Rarispira pelagica</name>
    <dbReference type="NCBI Taxonomy" id="3141764"/>
    <lineage>
        <taxon>Bacteria</taxon>
        <taxon>Pseudomonadati</taxon>
        <taxon>Spirochaetota</taxon>
        <taxon>Spirochaetia</taxon>
        <taxon>Winmispirales</taxon>
        <taxon>Winmispiraceae</taxon>
        <taxon>Rarispira</taxon>
    </lineage>
</organism>
<proteinExistence type="predicted"/>
<reference evidence="2 3" key="1">
    <citation type="submission" date="2024-03" db="EMBL/GenBank/DDBJ databases">
        <title>Ignisphaera cupida sp. nov., a hyperthermophilic hydrolytic archaeon from a hot spring of Kamchatka, and proposal of Ignisphaeraceae fam. nov.</title>
        <authorList>
            <person name="Podosokorskaya O.A."/>
            <person name="Elcheninov A.G."/>
            <person name="Maltseva A.I."/>
            <person name="Zayulina K.S."/>
            <person name="Novikov A."/>
            <person name="Merkel A.Y."/>
        </authorList>
    </citation>
    <scope>NUCLEOTIDE SEQUENCE [LARGE SCALE GENOMIC DNA]</scope>
    <source>
        <strain evidence="2 3">38H-sp</strain>
    </source>
</reference>
<name>A0ABU9UCY5_9SPIR</name>
<protein>
    <recommendedName>
        <fullName evidence="4">Tetratricopeptide repeat protein</fullName>
    </recommendedName>
</protein>
<keyword evidence="1" id="KW-0812">Transmembrane</keyword>
<dbReference type="Gene3D" id="1.25.40.10">
    <property type="entry name" value="Tetratricopeptide repeat domain"/>
    <property type="match status" value="2"/>
</dbReference>
<sequence>MKKRLAAIVFFLFALIVSFIFVLWVWTDSSRAKKKAALDEYLKKCDVAISLKNVPLAKSLLINIDKDSIFTAEDWLRVEKRAFLLGELSGSYDVLTELGAEALSFFPGNLGIRLFLIEGYRREGYVRKAFEIARPYLSSYAGRSVLLHLWKDMVRSSPSAFSLAYVEKFSGLLPFLSDPDVYLDIAHRYDDAGMYMMSVLLMLRRGEMTKALSVLSSVSGNNLASALMVYLLYDVGAYSEVIEHSDSFLTVPSPERLLMVADSFFLSGQPLQGVRLYEHVINIVPEYSYLPYHNLIHYYDSIGDYDKAEAVLDDAFLRYGESIDLVSDKIRLMLITGKENAAQELAAKYGDNAFPALLLNVFASQSMGQDAVRSRLWELVRRYPHDERLIKYSAWFFTSHKMWDELSLLLEKSRAAFVERDWYVLFTTVLFSHEGKIKDAIRVLQEYDWNTSLYRSEAVYNLALLMGLDRRYKEALAYVSRESADISDKASLSRFMVLRAWLSLCSGDEATARELLDRALALQPDNFDAIILLRKFEK</sequence>
<accession>A0ABU9UCY5</accession>
<keyword evidence="3" id="KW-1185">Reference proteome</keyword>
<feature type="transmembrane region" description="Helical" evidence="1">
    <location>
        <begin position="6"/>
        <end position="26"/>
    </location>
</feature>
<dbReference type="EMBL" id="JBCHKQ010000004">
    <property type="protein sequence ID" value="MEM5948533.1"/>
    <property type="molecule type" value="Genomic_DNA"/>
</dbReference>
<comment type="caution">
    <text evidence="2">The sequence shown here is derived from an EMBL/GenBank/DDBJ whole genome shotgun (WGS) entry which is preliminary data.</text>
</comment>
<evidence type="ECO:0000313" key="3">
    <source>
        <dbReference type="Proteomes" id="UP001466331"/>
    </source>
</evidence>
<dbReference type="RefSeq" id="WP_420069986.1">
    <property type="nucleotide sequence ID" value="NZ_JBCHKQ010000004.1"/>
</dbReference>